<gene>
    <name evidence="1" type="ORF">SAMN05444274_10352</name>
</gene>
<dbReference type="OrthoDB" id="1130430at2"/>
<dbReference type="EMBL" id="FQUM01000003">
    <property type="protein sequence ID" value="SHE94565.1"/>
    <property type="molecule type" value="Genomic_DNA"/>
</dbReference>
<dbReference type="STRING" id="1484053.SAMN05444274_10352"/>
<organism evidence="1 2">
    <name type="scientific">Mariniphaga anaerophila</name>
    <dbReference type="NCBI Taxonomy" id="1484053"/>
    <lineage>
        <taxon>Bacteria</taxon>
        <taxon>Pseudomonadati</taxon>
        <taxon>Bacteroidota</taxon>
        <taxon>Bacteroidia</taxon>
        <taxon>Marinilabiliales</taxon>
        <taxon>Prolixibacteraceae</taxon>
        <taxon>Mariniphaga</taxon>
    </lineage>
</organism>
<name>A0A1M4XM46_9BACT</name>
<evidence type="ECO:0000313" key="1">
    <source>
        <dbReference type="EMBL" id="SHE94565.1"/>
    </source>
</evidence>
<dbReference type="Proteomes" id="UP000184164">
    <property type="component" value="Unassembled WGS sequence"/>
</dbReference>
<evidence type="ECO:0008006" key="3">
    <source>
        <dbReference type="Google" id="ProtNLM"/>
    </source>
</evidence>
<dbReference type="RefSeq" id="WP_073000004.1">
    <property type="nucleotide sequence ID" value="NZ_FQUM01000003.1"/>
</dbReference>
<reference evidence="1 2" key="1">
    <citation type="submission" date="2016-11" db="EMBL/GenBank/DDBJ databases">
        <authorList>
            <person name="Jaros S."/>
            <person name="Januszkiewicz K."/>
            <person name="Wedrychowicz H."/>
        </authorList>
    </citation>
    <scope>NUCLEOTIDE SEQUENCE [LARGE SCALE GENOMIC DNA]</scope>
    <source>
        <strain evidence="1 2">DSM 26910</strain>
    </source>
</reference>
<protein>
    <recommendedName>
        <fullName evidence="3">Outer membrane protein beta-barrel domain-containing protein</fullName>
    </recommendedName>
</protein>
<accession>A0A1M4XM46</accession>
<proteinExistence type="predicted"/>
<dbReference type="AlphaFoldDB" id="A0A1M4XM46"/>
<keyword evidence="2" id="KW-1185">Reference proteome</keyword>
<evidence type="ECO:0000313" key="2">
    <source>
        <dbReference type="Proteomes" id="UP000184164"/>
    </source>
</evidence>
<sequence length="215" mass="25327">MKNQKKYFLIACLCIILLFLQHPYLKAQEIDLKNDKLKYEIAIDLQNFFSEGYPEKVLFKINNIKENQIKGAYRLGIGASYWIDKYKITQDNENYNLTAKKQQTNFSLSFGYEFQNQLDRAVFYYGADLGAFVGITDDMDYPHVAEYYNLFFVPFAGVKIFITNSLSVAFEAGIKNFYWWNKEEGGDVNPDNRQYHSYYISKLELPYSLTFNFNF</sequence>